<dbReference type="Pfam" id="PF01571">
    <property type="entry name" value="GCV_T"/>
    <property type="match status" value="1"/>
</dbReference>
<comment type="similarity">
    <text evidence="1">Belongs to the GcvT family.</text>
</comment>
<dbReference type="NCBIfam" id="NF001567">
    <property type="entry name" value="PRK00389.1"/>
    <property type="match status" value="1"/>
</dbReference>
<dbReference type="SUPFAM" id="SSF101790">
    <property type="entry name" value="Aminomethyltransferase beta-barrel domain"/>
    <property type="match status" value="1"/>
</dbReference>
<evidence type="ECO:0000256" key="3">
    <source>
        <dbReference type="ARBA" id="ARBA00022576"/>
    </source>
</evidence>
<dbReference type="InterPro" id="IPR006223">
    <property type="entry name" value="GcvT"/>
</dbReference>
<evidence type="ECO:0000256" key="5">
    <source>
        <dbReference type="ARBA" id="ARBA00031395"/>
    </source>
</evidence>
<dbReference type="Proteomes" id="UP001597216">
    <property type="component" value="Unassembled WGS sequence"/>
</dbReference>
<keyword evidence="3" id="KW-0032">Aminotransferase</keyword>
<evidence type="ECO:0000256" key="4">
    <source>
        <dbReference type="ARBA" id="ARBA00022679"/>
    </source>
</evidence>
<name>A0ABW3T803_9CAUL</name>
<dbReference type="NCBIfam" id="TIGR00528">
    <property type="entry name" value="gcvT"/>
    <property type="match status" value="1"/>
</dbReference>
<comment type="caution">
    <text evidence="9">The sequence shown here is derived from an EMBL/GenBank/DDBJ whole genome shotgun (WGS) entry which is preliminary data.</text>
</comment>
<dbReference type="PANTHER" id="PTHR43757:SF2">
    <property type="entry name" value="AMINOMETHYLTRANSFERASE, MITOCHONDRIAL"/>
    <property type="match status" value="1"/>
</dbReference>
<dbReference type="PANTHER" id="PTHR43757">
    <property type="entry name" value="AMINOMETHYLTRANSFERASE"/>
    <property type="match status" value="1"/>
</dbReference>
<accession>A0ABW3T803</accession>
<dbReference type="NCBIfam" id="NF010093">
    <property type="entry name" value="PRK13579.1"/>
    <property type="match status" value="1"/>
</dbReference>
<dbReference type="Gene3D" id="3.30.1360.120">
    <property type="entry name" value="Probable tRNA modification gtpase trme, domain 1"/>
    <property type="match status" value="1"/>
</dbReference>
<evidence type="ECO:0000256" key="2">
    <source>
        <dbReference type="ARBA" id="ARBA00012616"/>
    </source>
</evidence>
<evidence type="ECO:0000259" key="7">
    <source>
        <dbReference type="Pfam" id="PF01571"/>
    </source>
</evidence>
<organism evidence="9 10">
    <name type="scientific">Phenylobacterium conjunctum</name>
    <dbReference type="NCBI Taxonomy" id="1298959"/>
    <lineage>
        <taxon>Bacteria</taxon>
        <taxon>Pseudomonadati</taxon>
        <taxon>Pseudomonadota</taxon>
        <taxon>Alphaproteobacteria</taxon>
        <taxon>Caulobacterales</taxon>
        <taxon>Caulobacteraceae</taxon>
        <taxon>Phenylobacterium</taxon>
    </lineage>
</organism>
<dbReference type="RefSeq" id="WP_374342705.1">
    <property type="nucleotide sequence ID" value="NZ_JBHTLQ010000034.1"/>
</dbReference>
<evidence type="ECO:0000313" key="9">
    <source>
        <dbReference type="EMBL" id="MFD1191765.1"/>
    </source>
</evidence>
<dbReference type="PIRSF" id="PIRSF006487">
    <property type="entry name" value="GcvT"/>
    <property type="match status" value="1"/>
</dbReference>
<dbReference type="Gene3D" id="4.10.1250.10">
    <property type="entry name" value="Aminomethyltransferase fragment"/>
    <property type="match status" value="1"/>
</dbReference>
<comment type="catalytic activity">
    <reaction evidence="6">
        <text>N(6)-[(R)-S(8)-aminomethyldihydrolipoyl]-L-lysyl-[protein] + (6S)-5,6,7,8-tetrahydrofolate = N(6)-[(R)-dihydrolipoyl]-L-lysyl-[protein] + (6R)-5,10-methylene-5,6,7,8-tetrahydrofolate + NH4(+)</text>
        <dbReference type="Rhea" id="RHEA:16945"/>
        <dbReference type="Rhea" id="RHEA-COMP:10475"/>
        <dbReference type="Rhea" id="RHEA-COMP:10492"/>
        <dbReference type="ChEBI" id="CHEBI:15636"/>
        <dbReference type="ChEBI" id="CHEBI:28938"/>
        <dbReference type="ChEBI" id="CHEBI:57453"/>
        <dbReference type="ChEBI" id="CHEBI:83100"/>
        <dbReference type="ChEBI" id="CHEBI:83143"/>
        <dbReference type="EC" id="2.1.2.10"/>
    </reaction>
</comment>
<dbReference type="InterPro" id="IPR006222">
    <property type="entry name" value="GCVT_N"/>
</dbReference>
<evidence type="ECO:0000259" key="8">
    <source>
        <dbReference type="Pfam" id="PF08669"/>
    </source>
</evidence>
<dbReference type="InterPro" id="IPR029043">
    <property type="entry name" value="GcvT/YgfZ_C"/>
</dbReference>
<evidence type="ECO:0000313" key="10">
    <source>
        <dbReference type="Proteomes" id="UP001597216"/>
    </source>
</evidence>
<feature type="domain" description="Aminomethyltransferase C-terminal" evidence="8">
    <location>
        <begin position="284"/>
        <end position="361"/>
    </location>
</feature>
<evidence type="ECO:0000256" key="1">
    <source>
        <dbReference type="ARBA" id="ARBA00008609"/>
    </source>
</evidence>
<dbReference type="Pfam" id="PF08669">
    <property type="entry name" value="GCV_T_C"/>
    <property type="match status" value="1"/>
</dbReference>
<proteinExistence type="inferred from homology"/>
<dbReference type="InterPro" id="IPR027266">
    <property type="entry name" value="TrmE/GcvT-like"/>
</dbReference>
<dbReference type="InterPro" id="IPR013977">
    <property type="entry name" value="GcvT_C"/>
</dbReference>
<dbReference type="Gene3D" id="2.40.30.110">
    <property type="entry name" value="Aminomethyltransferase beta-barrel domains"/>
    <property type="match status" value="1"/>
</dbReference>
<dbReference type="Gene3D" id="3.30.70.1400">
    <property type="entry name" value="Aminomethyltransferase beta-barrel domains"/>
    <property type="match status" value="1"/>
</dbReference>
<dbReference type="GO" id="GO:0004047">
    <property type="term" value="F:aminomethyltransferase activity"/>
    <property type="evidence" value="ECO:0007669"/>
    <property type="project" value="UniProtKB-EC"/>
</dbReference>
<sequence>MSDDSLKKTPLYQAHVDAGARMVPFAGYSMPVQYKEGVLKEHLWTREHAGIFDVSHMGQARLRGVSPLSAFEEITPGDFIGLKPGKQRYSVLLNKSGGIIDDLMAARPDDDGLFVVVNGACKDNDFKVIDAELAGQVTIERLEDRALLAVQGPEAAAVVGRHLPAALGMVFMDSRAMPGFGTNILISRSGYTGEDGYEISVPASEAERIWDLLLEDPRLKPIGLGARDSLRLEAGLPLYGHDVDESVSPIEADLAFAVSVKRREARDFPGAARVAKELAEGPARKRVGLRVLEGAPAREGAEIADESGAVIGVVTSGGFAPSLSAPIAMGFVPPALAQPGQKLKVIVRGKHQSAEVVRMPFAPHRYVRKL</sequence>
<keyword evidence="4 9" id="KW-0808">Transferase</keyword>
<protein>
    <recommendedName>
        <fullName evidence="2">aminomethyltransferase</fullName>
        <ecNumber evidence="2">2.1.2.10</ecNumber>
    </recommendedName>
    <alternativeName>
        <fullName evidence="5">Glycine cleavage system T protein</fullName>
    </alternativeName>
</protein>
<reference evidence="10" key="1">
    <citation type="journal article" date="2019" name="Int. J. Syst. Evol. Microbiol.">
        <title>The Global Catalogue of Microorganisms (GCM) 10K type strain sequencing project: providing services to taxonomists for standard genome sequencing and annotation.</title>
        <authorList>
            <consortium name="The Broad Institute Genomics Platform"/>
            <consortium name="The Broad Institute Genome Sequencing Center for Infectious Disease"/>
            <person name="Wu L."/>
            <person name="Ma J."/>
        </authorList>
    </citation>
    <scope>NUCLEOTIDE SEQUENCE [LARGE SCALE GENOMIC DNA]</scope>
    <source>
        <strain evidence="10">CCUG 55074</strain>
    </source>
</reference>
<keyword evidence="10" id="KW-1185">Reference proteome</keyword>
<dbReference type="EMBL" id="JBHTLQ010000034">
    <property type="protein sequence ID" value="MFD1191765.1"/>
    <property type="molecule type" value="Genomic_DNA"/>
</dbReference>
<gene>
    <name evidence="9" type="primary">gcvT</name>
    <name evidence="9" type="ORF">ACFQ27_14340</name>
</gene>
<dbReference type="InterPro" id="IPR028896">
    <property type="entry name" value="GcvT/YgfZ/DmdA"/>
</dbReference>
<evidence type="ECO:0000256" key="6">
    <source>
        <dbReference type="ARBA" id="ARBA00047665"/>
    </source>
</evidence>
<dbReference type="SUPFAM" id="SSF103025">
    <property type="entry name" value="Folate-binding domain"/>
    <property type="match status" value="1"/>
</dbReference>
<dbReference type="EC" id="2.1.2.10" evidence="2"/>
<feature type="domain" description="GCVT N-terminal" evidence="7">
    <location>
        <begin position="11"/>
        <end position="261"/>
    </location>
</feature>